<dbReference type="Pfam" id="PF07009">
    <property type="entry name" value="NusG_II"/>
    <property type="match status" value="1"/>
</dbReference>
<evidence type="ECO:0000313" key="3">
    <source>
        <dbReference type="Proteomes" id="UP000199006"/>
    </source>
</evidence>
<dbReference type="Proteomes" id="UP000199006">
    <property type="component" value="Unassembled WGS sequence"/>
</dbReference>
<dbReference type="OrthoDB" id="47603at2"/>
<dbReference type="STRING" id="29563.SAMN02983006_01146"/>
<dbReference type="CDD" id="cd09846">
    <property type="entry name" value="DUF1312"/>
    <property type="match status" value="1"/>
</dbReference>
<keyword evidence="3" id="KW-1185">Reference proteome</keyword>
<sequence>MKLNEIVTFYDKLLIIFLILVSVFLLVLPFHFFHSGRNSDLILKVQLGDQIVKTMSINENYDKDIVFSVTGPIGTHFIEVSQGRVRVKEAPEDDPLKICEKTGWISQVGPIIICVPNNLSIWLEKSDSKLDGMSW</sequence>
<evidence type="ECO:0000313" key="2">
    <source>
        <dbReference type="EMBL" id="SFL43924.1"/>
    </source>
</evidence>
<dbReference type="AlphaFoldDB" id="A0A1I4HPA3"/>
<feature type="transmembrane region" description="Helical" evidence="1">
    <location>
        <begin position="13"/>
        <end position="33"/>
    </location>
</feature>
<proteinExistence type="predicted"/>
<organism evidence="2 3">
    <name type="scientific">Halanaerobium salsuginis</name>
    <dbReference type="NCBI Taxonomy" id="29563"/>
    <lineage>
        <taxon>Bacteria</taxon>
        <taxon>Bacillati</taxon>
        <taxon>Bacillota</taxon>
        <taxon>Clostridia</taxon>
        <taxon>Halanaerobiales</taxon>
        <taxon>Halanaerobiaceae</taxon>
        <taxon>Halanaerobium</taxon>
    </lineage>
</organism>
<dbReference type="EMBL" id="FOTI01000012">
    <property type="protein sequence ID" value="SFL43924.1"/>
    <property type="molecule type" value="Genomic_DNA"/>
</dbReference>
<protein>
    <submittedName>
        <fullName evidence="2">Uncharacterized protein</fullName>
    </submittedName>
</protein>
<accession>A0A1I4HPA3</accession>
<name>A0A1I4HPA3_9FIRM</name>
<keyword evidence="1" id="KW-0472">Membrane</keyword>
<dbReference type="RefSeq" id="WP_089860903.1">
    <property type="nucleotide sequence ID" value="NZ_FOTI01000012.1"/>
</dbReference>
<reference evidence="2 3" key="1">
    <citation type="submission" date="2016-10" db="EMBL/GenBank/DDBJ databases">
        <authorList>
            <person name="de Groot N.N."/>
        </authorList>
    </citation>
    <scope>NUCLEOTIDE SEQUENCE [LARGE SCALE GENOMIC DNA]</scope>
    <source>
        <strain evidence="2 3">ATCC 51327</strain>
    </source>
</reference>
<keyword evidence="1" id="KW-1133">Transmembrane helix</keyword>
<gene>
    <name evidence="2" type="ORF">SAMN02983006_01146</name>
</gene>
<dbReference type="InterPro" id="IPR038690">
    <property type="entry name" value="NusG_2_sf"/>
</dbReference>
<evidence type="ECO:0000256" key="1">
    <source>
        <dbReference type="SAM" id="Phobius"/>
    </source>
</evidence>
<keyword evidence="1" id="KW-0812">Transmembrane</keyword>
<dbReference type="Gene3D" id="2.60.320.10">
    <property type="entry name" value="N-utilization substance G protein NusG, insert domain"/>
    <property type="match status" value="1"/>
</dbReference>